<evidence type="ECO:0000313" key="2">
    <source>
        <dbReference type="Proteomes" id="UP000592294"/>
    </source>
</evidence>
<comment type="caution">
    <text evidence="1">The sequence shown here is derived from an EMBL/GenBank/DDBJ whole genome shotgun (WGS) entry which is preliminary data.</text>
</comment>
<protein>
    <submittedName>
        <fullName evidence="1">Uncharacterized protein</fullName>
    </submittedName>
</protein>
<gene>
    <name evidence="1" type="ORF">HW932_05585</name>
</gene>
<dbReference type="AlphaFoldDB" id="A0A850R5V9"/>
<organism evidence="1 2">
    <name type="scientific">Allochromatium humboldtianum</name>
    <dbReference type="NCBI Taxonomy" id="504901"/>
    <lineage>
        <taxon>Bacteria</taxon>
        <taxon>Pseudomonadati</taxon>
        <taxon>Pseudomonadota</taxon>
        <taxon>Gammaproteobacteria</taxon>
        <taxon>Chromatiales</taxon>
        <taxon>Chromatiaceae</taxon>
        <taxon>Allochromatium</taxon>
    </lineage>
</organism>
<dbReference type="RefSeq" id="WP_176975502.1">
    <property type="nucleotide sequence ID" value="NZ_JABZEO010000003.1"/>
</dbReference>
<dbReference type="Proteomes" id="UP000592294">
    <property type="component" value="Unassembled WGS sequence"/>
</dbReference>
<keyword evidence="2" id="KW-1185">Reference proteome</keyword>
<proteinExistence type="predicted"/>
<name>A0A850R5V9_9GAMM</name>
<reference evidence="1 2" key="1">
    <citation type="submission" date="2020-06" db="EMBL/GenBank/DDBJ databases">
        <title>Whole-genome sequence of Allochromatium humboldtianum DSM 21881, type strain.</title>
        <authorList>
            <person name="Kyndt J.A."/>
            <person name="Meyer T.E."/>
        </authorList>
    </citation>
    <scope>NUCLEOTIDE SEQUENCE [LARGE SCALE GENOMIC DNA]</scope>
    <source>
        <strain evidence="1 2">DSM 21881</strain>
    </source>
</reference>
<sequence length="48" mass="5495">MDRRPASGTCRPVLPSEEELCREIERERAAIDERHALSDVDETKGRDV</sequence>
<evidence type="ECO:0000313" key="1">
    <source>
        <dbReference type="EMBL" id="NVZ08728.1"/>
    </source>
</evidence>
<dbReference type="EMBL" id="JABZEO010000003">
    <property type="protein sequence ID" value="NVZ08728.1"/>
    <property type="molecule type" value="Genomic_DNA"/>
</dbReference>
<accession>A0A850R5V9</accession>